<protein>
    <submittedName>
        <fullName evidence="1">Uncharacterized protein</fullName>
    </submittedName>
</protein>
<evidence type="ECO:0000313" key="2">
    <source>
        <dbReference type="Proteomes" id="UP000008956"/>
    </source>
</evidence>
<proteinExistence type="predicted"/>
<name>D4LZV8_9FIRM</name>
<organism evidence="1 2">
    <name type="scientific">[Ruminococcus] torques L2-14</name>
    <dbReference type="NCBI Taxonomy" id="657313"/>
    <lineage>
        <taxon>Bacteria</taxon>
        <taxon>Bacillati</taxon>
        <taxon>Bacillota</taxon>
        <taxon>Clostridia</taxon>
        <taxon>Lachnospirales</taxon>
        <taxon>Lachnospiraceae</taxon>
        <taxon>Mediterraneibacter</taxon>
    </lineage>
</organism>
<accession>D4LZV8</accession>
<gene>
    <name evidence="1" type="ORF">RTO_28950</name>
</gene>
<reference evidence="1 2" key="1">
    <citation type="submission" date="2010-03" db="EMBL/GenBank/DDBJ databases">
        <title>The genome sequence of Ruminococcus torques L2-14.</title>
        <authorList>
            <consortium name="metaHIT consortium -- http://www.metahit.eu/"/>
            <person name="Pajon A."/>
            <person name="Turner K."/>
            <person name="Parkhill J."/>
            <person name="Duncan S."/>
            <person name="Flint H."/>
        </authorList>
    </citation>
    <scope>NUCLEOTIDE SEQUENCE [LARGE SCALE GENOMIC DNA]</scope>
    <source>
        <strain evidence="1 2">L2-14</strain>
    </source>
</reference>
<dbReference type="Proteomes" id="UP000008956">
    <property type="component" value="Chromosome"/>
</dbReference>
<reference evidence="1 2" key="2">
    <citation type="submission" date="2010-03" db="EMBL/GenBank/DDBJ databases">
        <authorList>
            <person name="Pajon A."/>
        </authorList>
    </citation>
    <scope>NUCLEOTIDE SEQUENCE [LARGE SCALE GENOMIC DNA]</scope>
    <source>
        <strain evidence="1 2">L2-14</strain>
    </source>
</reference>
<dbReference type="AlphaFoldDB" id="D4LZV8"/>
<dbReference type="HOGENOM" id="CLU_3426717_0_0_9"/>
<dbReference type="KEGG" id="rto:RTO_28950"/>
<evidence type="ECO:0000313" key="1">
    <source>
        <dbReference type="EMBL" id="CBL27318.1"/>
    </source>
</evidence>
<dbReference type="EMBL" id="FP929055">
    <property type="protein sequence ID" value="CBL27318.1"/>
    <property type="molecule type" value="Genomic_DNA"/>
</dbReference>
<sequence length="21" mass="2660">MIFWQLLFKKLEHKEKVLSQN</sequence>